<dbReference type="GO" id="GO:0005880">
    <property type="term" value="C:nuclear microtubule"/>
    <property type="evidence" value="ECO:0007669"/>
    <property type="project" value="TreeGrafter"/>
</dbReference>
<organism evidence="2">
    <name type="scientific">Brassica oleracea</name>
    <name type="common">Wild cabbage</name>
    <dbReference type="NCBI Taxonomy" id="3712"/>
    <lineage>
        <taxon>Eukaryota</taxon>
        <taxon>Viridiplantae</taxon>
        <taxon>Streptophyta</taxon>
        <taxon>Embryophyta</taxon>
        <taxon>Tracheophyta</taxon>
        <taxon>Spermatophyta</taxon>
        <taxon>Magnoliopsida</taxon>
        <taxon>eudicotyledons</taxon>
        <taxon>Gunneridae</taxon>
        <taxon>Pentapetalae</taxon>
        <taxon>rosids</taxon>
        <taxon>malvids</taxon>
        <taxon>Brassicales</taxon>
        <taxon>Brassicaceae</taxon>
        <taxon>Brassiceae</taxon>
        <taxon>Brassica</taxon>
    </lineage>
</organism>
<dbReference type="GO" id="GO:0008017">
    <property type="term" value="F:microtubule binding"/>
    <property type="evidence" value="ECO:0007669"/>
    <property type="project" value="TreeGrafter"/>
</dbReference>
<comment type="similarity">
    <text evidence="1">Belongs to the QWRF family.</text>
</comment>
<evidence type="ECO:0000313" key="2">
    <source>
        <dbReference type="EMBL" id="VDD51556.1"/>
    </source>
</evidence>
<dbReference type="PANTHER" id="PTHR31807:SF2">
    <property type="entry name" value="PROTEIN SNOWY COTYLEDON 3"/>
    <property type="match status" value="1"/>
</dbReference>
<dbReference type="InterPro" id="IPR007573">
    <property type="entry name" value="QWRF"/>
</dbReference>
<dbReference type="AlphaFoldDB" id="A0A3P6FS51"/>
<dbReference type="Pfam" id="PF04484">
    <property type="entry name" value="QWRF"/>
    <property type="match status" value="1"/>
</dbReference>
<protein>
    <submittedName>
        <fullName evidence="2">Uncharacterized protein</fullName>
    </submittedName>
</protein>
<name>A0A3P6FS51_BRAOL</name>
<gene>
    <name evidence="2" type="ORF">BOLC1T03945H</name>
</gene>
<dbReference type="PANTHER" id="PTHR31807">
    <property type="entry name" value="AUGMIN FAMILY MEMBER"/>
    <property type="match status" value="1"/>
</dbReference>
<dbReference type="EMBL" id="LR031878">
    <property type="protein sequence ID" value="VDD51556.1"/>
    <property type="molecule type" value="Genomic_DNA"/>
</dbReference>
<dbReference type="GO" id="GO:0005737">
    <property type="term" value="C:cytoplasm"/>
    <property type="evidence" value="ECO:0007669"/>
    <property type="project" value="TreeGrafter"/>
</dbReference>
<proteinExistence type="inferred from homology"/>
<evidence type="ECO:0000256" key="1">
    <source>
        <dbReference type="ARBA" id="ARBA00010016"/>
    </source>
</evidence>
<reference evidence="2" key="1">
    <citation type="submission" date="2018-11" db="EMBL/GenBank/DDBJ databases">
        <authorList>
            <consortium name="Genoscope - CEA"/>
            <person name="William W."/>
        </authorList>
    </citation>
    <scope>NUCLEOTIDE SEQUENCE</scope>
</reference>
<dbReference type="GO" id="GO:0051225">
    <property type="term" value="P:spindle assembly"/>
    <property type="evidence" value="ECO:0007669"/>
    <property type="project" value="TreeGrafter"/>
</dbReference>
<accession>A0A3P6FS51</accession>
<sequence length="147" mass="16542">MWNAWVSISEIDHFITLKRIRLLLQRQKLKVASILKEQMGYLEEWSLMDRDHSVSLLGAIEALKASTLRFPVIEKAVVDILDLKHIVSLAVVHGMASSIFSLISKVDEMNSVMAEMMHITAQETVLLKQCEGFLSVAAAMYVKIVAD</sequence>